<evidence type="ECO:0000313" key="1">
    <source>
        <dbReference type="EMBL" id="KAK9029710.1"/>
    </source>
</evidence>
<name>A0ABR2SWT2_9ROSI</name>
<dbReference type="Proteomes" id="UP001396334">
    <property type="component" value="Unassembled WGS sequence"/>
</dbReference>
<evidence type="ECO:0000313" key="2">
    <source>
        <dbReference type="Proteomes" id="UP001396334"/>
    </source>
</evidence>
<accession>A0ABR2SWT2</accession>
<comment type="caution">
    <text evidence="1">The sequence shown here is derived from an EMBL/GenBank/DDBJ whole genome shotgun (WGS) entry which is preliminary data.</text>
</comment>
<organism evidence="1 2">
    <name type="scientific">Hibiscus sabdariffa</name>
    <name type="common">roselle</name>
    <dbReference type="NCBI Taxonomy" id="183260"/>
    <lineage>
        <taxon>Eukaryota</taxon>
        <taxon>Viridiplantae</taxon>
        <taxon>Streptophyta</taxon>
        <taxon>Embryophyta</taxon>
        <taxon>Tracheophyta</taxon>
        <taxon>Spermatophyta</taxon>
        <taxon>Magnoliopsida</taxon>
        <taxon>eudicotyledons</taxon>
        <taxon>Gunneridae</taxon>
        <taxon>Pentapetalae</taxon>
        <taxon>rosids</taxon>
        <taxon>malvids</taxon>
        <taxon>Malvales</taxon>
        <taxon>Malvaceae</taxon>
        <taxon>Malvoideae</taxon>
        <taxon>Hibiscus</taxon>
    </lineage>
</organism>
<gene>
    <name evidence="1" type="ORF">V6N11_026814</name>
</gene>
<keyword evidence="2" id="KW-1185">Reference proteome</keyword>
<sequence length="109" mass="12629">MRWLSSGILSMKKEYLSAFPFSRLGVHRCNLLLVHFVMKRNVEITYFSVVDTQRPSSIPAERAPESIILPANSQQEGLCQRQMQLPELWKDYLQEILVSDIYSNTGIRL</sequence>
<reference evidence="1 2" key="1">
    <citation type="journal article" date="2024" name="G3 (Bethesda)">
        <title>Genome assembly of Hibiscus sabdariffa L. provides insights into metabolisms of medicinal natural products.</title>
        <authorList>
            <person name="Kim T."/>
        </authorList>
    </citation>
    <scope>NUCLEOTIDE SEQUENCE [LARGE SCALE GENOMIC DNA]</scope>
    <source>
        <strain evidence="1">TK-2024</strain>
        <tissue evidence="1">Old leaves</tissue>
    </source>
</reference>
<protein>
    <submittedName>
        <fullName evidence="1">Uncharacterized protein</fullName>
    </submittedName>
</protein>
<dbReference type="EMBL" id="JBBPBN010000011">
    <property type="protein sequence ID" value="KAK9029710.1"/>
    <property type="molecule type" value="Genomic_DNA"/>
</dbReference>
<proteinExistence type="predicted"/>